<reference evidence="2 3" key="1">
    <citation type="journal article" date="2023" name="Hortic Res">
        <title>The complete reference genome for grapevine (Vitis vinifera L.) genetics and breeding.</title>
        <authorList>
            <person name="Shi X."/>
            <person name="Cao S."/>
            <person name="Wang X."/>
            <person name="Huang S."/>
            <person name="Wang Y."/>
            <person name="Liu Z."/>
            <person name="Liu W."/>
            <person name="Leng X."/>
            <person name="Peng Y."/>
            <person name="Wang N."/>
            <person name="Wang Y."/>
            <person name="Ma Z."/>
            <person name="Xu X."/>
            <person name="Zhang F."/>
            <person name="Xue H."/>
            <person name="Zhong H."/>
            <person name="Wang Y."/>
            <person name="Zhang K."/>
            <person name="Velt A."/>
            <person name="Avia K."/>
            <person name="Holtgrawe D."/>
            <person name="Grimplet J."/>
            <person name="Matus J.T."/>
            <person name="Ware D."/>
            <person name="Wu X."/>
            <person name="Wang H."/>
            <person name="Liu C."/>
            <person name="Fang Y."/>
            <person name="Rustenholz C."/>
            <person name="Cheng Z."/>
            <person name="Xiao H."/>
            <person name="Zhou Y."/>
        </authorList>
    </citation>
    <scope>NUCLEOTIDE SEQUENCE [LARGE SCALE GENOMIC DNA]</scope>
    <source>
        <strain evidence="3">cv. Pinot noir / PN40024</strain>
        <tissue evidence="2">Leaf</tissue>
    </source>
</reference>
<proteinExistence type="predicted"/>
<evidence type="ECO:0000256" key="1">
    <source>
        <dbReference type="SAM" id="MobiDB-lite"/>
    </source>
</evidence>
<evidence type="ECO:0000313" key="2">
    <source>
        <dbReference type="EMBL" id="WJZ97136.1"/>
    </source>
</evidence>
<gene>
    <name evidence="2" type="ORF">VitviT2T_015767</name>
</gene>
<sequence>MEVNNMLLPKMQLRTRRGVLSPSPATSRPGELSRDRSARPFSTVQPSPSLYPPCSVPKHGYAYLHLSSPPLTPLHSPKRPCFLIRSIFGKIPEPTDLESNEFANLCYVTPRP</sequence>
<organism evidence="2 3">
    <name type="scientific">Vitis vinifera</name>
    <name type="common">Grape</name>
    <dbReference type="NCBI Taxonomy" id="29760"/>
    <lineage>
        <taxon>Eukaryota</taxon>
        <taxon>Viridiplantae</taxon>
        <taxon>Streptophyta</taxon>
        <taxon>Embryophyta</taxon>
        <taxon>Tracheophyta</taxon>
        <taxon>Spermatophyta</taxon>
        <taxon>Magnoliopsida</taxon>
        <taxon>eudicotyledons</taxon>
        <taxon>Gunneridae</taxon>
        <taxon>Pentapetalae</taxon>
        <taxon>rosids</taxon>
        <taxon>Vitales</taxon>
        <taxon>Vitaceae</taxon>
        <taxon>Viteae</taxon>
        <taxon>Vitis</taxon>
    </lineage>
</organism>
<evidence type="ECO:0000313" key="3">
    <source>
        <dbReference type="Proteomes" id="UP001227230"/>
    </source>
</evidence>
<name>A0ABY9CRJ3_VITVI</name>
<accession>A0ABY9CRJ3</accession>
<protein>
    <submittedName>
        <fullName evidence="2">Uncharacterized protein</fullName>
    </submittedName>
</protein>
<dbReference type="EMBL" id="CP126657">
    <property type="protein sequence ID" value="WJZ97136.1"/>
    <property type="molecule type" value="Genomic_DNA"/>
</dbReference>
<feature type="region of interest" description="Disordered" evidence="1">
    <location>
        <begin position="1"/>
        <end position="46"/>
    </location>
</feature>
<keyword evidence="3" id="KW-1185">Reference proteome</keyword>
<dbReference type="Proteomes" id="UP001227230">
    <property type="component" value="Chromosome 10"/>
</dbReference>